<dbReference type="Pfam" id="PF00225">
    <property type="entry name" value="Kinesin"/>
    <property type="match status" value="1"/>
</dbReference>
<evidence type="ECO:0000256" key="4">
    <source>
        <dbReference type="ARBA" id="ARBA00022741"/>
    </source>
</evidence>
<evidence type="ECO:0000256" key="10">
    <source>
        <dbReference type="RuleBase" id="RU000394"/>
    </source>
</evidence>
<keyword evidence="7" id="KW-0206">Cytoskeleton</keyword>
<dbReference type="Proteomes" id="UP001206595">
    <property type="component" value="Unassembled WGS sequence"/>
</dbReference>
<keyword evidence="4 9" id="KW-0547">Nucleotide-binding</keyword>
<gene>
    <name evidence="13" type="ORF">K450DRAFT_246220</name>
</gene>
<keyword evidence="6 9" id="KW-0505">Motor protein</keyword>
<dbReference type="AlphaFoldDB" id="A0AAD5E7Y1"/>
<dbReference type="GO" id="GO:0005524">
    <property type="term" value="F:ATP binding"/>
    <property type="evidence" value="ECO:0007669"/>
    <property type="project" value="UniProtKB-UniRule"/>
</dbReference>
<keyword evidence="2" id="KW-0963">Cytoplasm</keyword>
<feature type="compositionally biased region" description="Low complexity" evidence="11">
    <location>
        <begin position="145"/>
        <end position="156"/>
    </location>
</feature>
<feature type="compositionally biased region" description="Basic and acidic residues" evidence="11">
    <location>
        <begin position="50"/>
        <end position="60"/>
    </location>
</feature>
<dbReference type="GO" id="GO:0007018">
    <property type="term" value="P:microtubule-based movement"/>
    <property type="evidence" value="ECO:0007669"/>
    <property type="project" value="InterPro"/>
</dbReference>
<evidence type="ECO:0000256" key="5">
    <source>
        <dbReference type="ARBA" id="ARBA00022840"/>
    </source>
</evidence>
<dbReference type="GeneID" id="75915230"/>
<evidence type="ECO:0000256" key="2">
    <source>
        <dbReference type="ARBA" id="ARBA00022490"/>
    </source>
</evidence>
<protein>
    <recommendedName>
        <fullName evidence="10">Kinesin-like protein</fullName>
    </recommendedName>
</protein>
<evidence type="ECO:0000256" key="8">
    <source>
        <dbReference type="ARBA" id="ARBA00061030"/>
    </source>
</evidence>
<evidence type="ECO:0000256" key="11">
    <source>
        <dbReference type="SAM" id="MobiDB-lite"/>
    </source>
</evidence>
<dbReference type="PRINTS" id="PR00380">
    <property type="entry name" value="KINESINHEAVY"/>
</dbReference>
<dbReference type="SMART" id="SM00129">
    <property type="entry name" value="KISc"/>
    <property type="match status" value="1"/>
</dbReference>
<feature type="region of interest" description="Disordered" evidence="11">
    <location>
        <begin position="36"/>
        <end position="95"/>
    </location>
</feature>
<feature type="compositionally biased region" description="Polar residues" evidence="11">
    <location>
        <begin position="591"/>
        <end position="602"/>
    </location>
</feature>
<dbReference type="PANTHER" id="PTHR47971">
    <property type="entry name" value="KINESIN-RELATED PROTEIN 6"/>
    <property type="match status" value="1"/>
</dbReference>
<feature type="compositionally biased region" description="Basic and acidic residues" evidence="11">
    <location>
        <begin position="498"/>
        <end position="513"/>
    </location>
</feature>
<evidence type="ECO:0000259" key="12">
    <source>
        <dbReference type="PROSITE" id="PS50067"/>
    </source>
</evidence>
<feature type="domain" description="Kinesin motor" evidence="12">
    <location>
        <begin position="174"/>
        <end position="496"/>
    </location>
</feature>
<evidence type="ECO:0000256" key="9">
    <source>
        <dbReference type="PROSITE-ProRule" id="PRU00283"/>
    </source>
</evidence>
<sequence>MQDYSRLGVTTMKDRRKLFQLVQGLRQELPSYENGLLASSQSTVPSSFRRPSDVYQKRPDSSSPNRSPIQSPSMPSPPPLATRSRSRTLPGQLSRPEIYLKHLDTYNEDASDEDDPVPVRRGSGPSNPYGMPLHSRVRHSPRPPSNSSAFSGSSSPTVATIPASKPGQSDLNQKIRVCVRKRPLSRKEIDKAEKDIAPTVGIRSIHINEPKVKVDLTKYVEQHSFTFDEVFDVDADNQELYQRTALPLVKYVFDGGKATCFAYGQTGSGKTYTMLDQEHGLYVLAARDIFALLKQPQYEHLSAWIGFYEIYQGQLYDLLNERKKLFAREDGKQNVVISGLKEFPIDNVNNLMQVFEYGSQARSTGSTGANADSSRSHAILQVLLKPKKNRKQITGKLSFIDLAGSERGADRGDADTKTRMEGAEINKSLLALKECIRALDQDKRHTPFRQSKLTQVLKDSFVGKSRTCMIATISPNQSNSEHTLNTLRYADRVKELKGERARPQSENLSDDHYLVSGYNDMDDHSGDEDEEQFLDDDFVESDDPDLYKEVDDTFLDDEDFPDENVNILDEEFLHDGNDRLLADPPAALPPQNTYASQRQKSPSGLARYGGLSSAPQSSNPSRTSQDMAHRSSTSSNLQYDRSRSSFEDQHKGLSLSPVSLQDADGSDTMVGGPSAKSPRVNHMSRTHSSGGDSYQSKQQVDIDSIMFDADTIDDFIKLHRAEVREVSDYTKKETKLLANFSLGLSSRRNLQEGETPSIKDDIKTSSEFIDYLGNLDEVLDIKMAAIEALRDRIRVALGEDAY</sequence>
<evidence type="ECO:0000313" key="14">
    <source>
        <dbReference type="Proteomes" id="UP001206595"/>
    </source>
</evidence>
<feature type="binding site" evidence="9">
    <location>
        <begin position="264"/>
        <end position="271"/>
    </location>
    <ligand>
        <name>ATP</name>
        <dbReference type="ChEBI" id="CHEBI:30616"/>
    </ligand>
</feature>
<feature type="compositionally biased region" description="Acidic residues" evidence="11">
    <location>
        <begin position="107"/>
        <end position="116"/>
    </location>
</feature>
<dbReference type="Gene3D" id="3.40.850.10">
    <property type="entry name" value="Kinesin motor domain"/>
    <property type="match status" value="1"/>
</dbReference>
<reference evidence="13" key="1">
    <citation type="submission" date="2021-06" db="EMBL/GenBank/DDBJ databases">
        <authorList>
            <consortium name="DOE Joint Genome Institute"/>
            <person name="Mondo S.J."/>
            <person name="Amses K.R."/>
            <person name="Simmons D.R."/>
            <person name="Longcore J.E."/>
            <person name="Seto K."/>
            <person name="Alves G.H."/>
            <person name="Bonds A.E."/>
            <person name="Quandt C.A."/>
            <person name="Davis W.J."/>
            <person name="Chang Y."/>
            <person name="Letcher P.M."/>
            <person name="Powell M.J."/>
            <person name="Kuo A."/>
            <person name="Labutti K."/>
            <person name="Pangilinan J."/>
            <person name="Andreopoulos W."/>
            <person name="Tritt A."/>
            <person name="Riley R."/>
            <person name="Hundley H."/>
            <person name="Johnson J."/>
            <person name="Lipzen A."/>
            <person name="Barry K."/>
            <person name="Berbee M.L."/>
            <person name="Buchler N.E."/>
            <person name="Grigoriev I.V."/>
            <person name="Spatafora J.W."/>
            <person name="Stajich J.E."/>
            <person name="James T.Y."/>
        </authorList>
    </citation>
    <scope>NUCLEOTIDE SEQUENCE</scope>
    <source>
        <strain evidence="13">AG</strain>
    </source>
</reference>
<reference evidence="13" key="2">
    <citation type="journal article" date="2022" name="Proc. Natl. Acad. Sci. U.S.A.">
        <title>Diploid-dominant life cycles characterize the early evolution of Fungi.</title>
        <authorList>
            <person name="Amses K.R."/>
            <person name="Simmons D.R."/>
            <person name="Longcore J.E."/>
            <person name="Mondo S.J."/>
            <person name="Seto K."/>
            <person name="Jeronimo G.H."/>
            <person name="Bonds A.E."/>
            <person name="Quandt C.A."/>
            <person name="Davis W.J."/>
            <person name="Chang Y."/>
            <person name="Federici B.A."/>
            <person name="Kuo A."/>
            <person name="LaButti K."/>
            <person name="Pangilinan J."/>
            <person name="Andreopoulos W."/>
            <person name="Tritt A."/>
            <person name="Riley R."/>
            <person name="Hundley H."/>
            <person name="Johnson J."/>
            <person name="Lipzen A."/>
            <person name="Barry K."/>
            <person name="Lang B.F."/>
            <person name="Cuomo C.A."/>
            <person name="Buchler N.E."/>
            <person name="Grigoriev I.V."/>
            <person name="Spatafora J.W."/>
            <person name="Stajich J.E."/>
            <person name="James T.Y."/>
        </authorList>
    </citation>
    <scope>NUCLEOTIDE SEQUENCE</scope>
    <source>
        <strain evidence="13">AG</strain>
    </source>
</reference>
<evidence type="ECO:0000256" key="6">
    <source>
        <dbReference type="ARBA" id="ARBA00023175"/>
    </source>
</evidence>
<dbReference type="GO" id="GO:0003777">
    <property type="term" value="F:microtubule motor activity"/>
    <property type="evidence" value="ECO:0007669"/>
    <property type="project" value="InterPro"/>
</dbReference>
<dbReference type="InterPro" id="IPR027640">
    <property type="entry name" value="Kinesin-like_fam"/>
</dbReference>
<dbReference type="InterPro" id="IPR001752">
    <property type="entry name" value="Kinesin_motor_dom"/>
</dbReference>
<dbReference type="InterPro" id="IPR019821">
    <property type="entry name" value="Kinesin_motor_CS"/>
</dbReference>
<dbReference type="EMBL" id="MU620928">
    <property type="protein sequence ID" value="KAI8578529.1"/>
    <property type="molecule type" value="Genomic_DNA"/>
</dbReference>
<evidence type="ECO:0000256" key="3">
    <source>
        <dbReference type="ARBA" id="ARBA00022701"/>
    </source>
</evidence>
<dbReference type="CDD" id="cd01367">
    <property type="entry name" value="KISc_KIF2_like"/>
    <property type="match status" value="1"/>
</dbReference>
<feature type="compositionally biased region" description="Polar residues" evidence="11">
    <location>
        <begin position="613"/>
        <end position="639"/>
    </location>
</feature>
<accession>A0AAD5E7Y1</accession>
<feature type="compositionally biased region" description="Polar residues" evidence="11">
    <location>
        <begin position="686"/>
        <end position="697"/>
    </location>
</feature>
<dbReference type="GO" id="GO:0005874">
    <property type="term" value="C:microtubule"/>
    <property type="evidence" value="ECO:0007669"/>
    <property type="project" value="UniProtKB-KW"/>
</dbReference>
<evidence type="ECO:0000256" key="1">
    <source>
        <dbReference type="ARBA" id="ARBA00004245"/>
    </source>
</evidence>
<evidence type="ECO:0000313" key="13">
    <source>
        <dbReference type="EMBL" id="KAI8578529.1"/>
    </source>
</evidence>
<evidence type="ECO:0000256" key="7">
    <source>
        <dbReference type="ARBA" id="ARBA00023212"/>
    </source>
</evidence>
<dbReference type="PROSITE" id="PS00411">
    <property type="entry name" value="KINESIN_MOTOR_1"/>
    <property type="match status" value="1"/>
</dbReference>
<dbReference type="GO" id="GO:0007019">
    <property type="term" value="P:microtubule depolymerization"/>
    <property type="evidence" value="ECO:0007669"/>
    <property type="project" value="TreeGrafter"/>
</dbReference>
<feature type="region of interest" description="Disordered" evidence="11">
    <location>
        <begin position="577"/>
        <end position="697"/>
    </location>
</feature>
<comment type="caution">
    <text evidence="13">The sequence shown here is derived from an EMBL/GenBank/DDBJ whole genome shotgun (WGS) entry which is preliminary data.</text>
</comment>
<dbReference type="SUPFAM" id="SSF52540">
    <property type="entry name" value="P-loop containing nucleoside triphosphate hydrolases"/>
    <property type="match status" value="1"/>
</dbReference>
<name>A0AAD5E7Y1_UMBRA</name>
<comment type="subcellular location">
    <subcellularLocation>
        <location evidence="1">Cytoplasm</location>
        <location evidence="1">Cytoskeleton</location>
    </subcellularLocation>
</comment>
<dbReference type="InterPro" id="IPR036961">
    <property type="entry name" value="Kinesin_motor_dom_sf"/>
</dbReference>
<feature type="region of interest" description="Disordered" evidence="11">
    <location>
        <begin position="498"/>
        <end position="530"/>
    </location>
</feature>
<comment type="similarity">
    <text evidence="8">Belongs to the TRAFAC class myosin-kinesin ATPase superfamily. Kinesin family. KIN-13 subfamily.</text>
</comment>
<dbReference type="PANTHER" id="PTHR47971:SF8">
    <property type="entry name" value="KINESIN-LIKE PROTEIN"/>
    <property type="match status" value="1"/>
</dbReference>
<keyword evidence="14" id="KW-1185">Reference proteome</keyword>
<dbReference type="InterPro" id="IPR027417">
    <property type="entry name" value="P-loop_NTPase"/>
</dbReference>
<dbReference type="GO" id="GO:0008017">
    <property type="term" value="F:microtubule binding"/>
    <property type="evidence" value="ECO:0007669"/>
    <property type="project" value="InterPro"/>
</dbReference>
<keyword evidence="5 9" id="KW-0067">ATP-binding</keyword>
<proteinExistence type="inferred from homology"/>
<organism evidence="13 14">
    <name type="scientific">Umbelopsis ramanniana AG</name>
    <dbReference type="NCBI Taxonomy" id="1314678"/>
    <lineage>
        <taxon>Eukaryota</taxon>
        <taxon>Fungi</taxon>
        <taxon>Fungi incertae sedis</taxon>
        <taxon>Mucoromycota</taxon>
        <taxon>Mucoromycotina</taxon>
        <taxon>Umbelopsidomycetes</taxon>
        <taxon>Umbelopsidales</taxon>
        <taxon>Umbelopsidaceae</taxon>
        <taxon>Umbelopsis</taxon>
    </lineage>
</organism>
<keyword evidence="3 10" id="KW-0493">Microtubule</keyword>
<dbReference type="PROSITE" id="PS50067">
    <property type="entry name" value="KINESIN_MOTOR_2"/>
    <property type="match status" value="1"/>
</dbReference>
<feature type="compositionally biased region" description="Basic and acidic residues" evidence="11">
    <location>
        <begin position="640"/>
        <end position="651"/>
    </location>
</feature>
<dbReference type="RefSeq" id="XP_051443533.1">
    <property type="nucleotide sequence ID" value="XM_051589885.1"/>
</dbReference>
<feature type="compositionally biased region" description="Polar residues" evidence="11">
    <location>
        <begin position="37"/>
        <end position="46"/>
    </location>
</feature>
<dbReference type="FunFam" id="3.40.850.10:FF:000012">
    <property type="entry name" value="Kinesin-like protein"/>
    <property type="match status" value="1"/>
</dbReference>
<feature type="region of interest" description="Disordered" evidence="11">
    <location>
        <begin position="107"/>
        <end position="171"/>
    </location>
</feature>